<keyword evidence="4" id="KW-1185">Reference proteome</keyword>
<dbReference type="RefSeq" id="WP_149472605.1">
    <property type="nucleotide sequence ID" value="NZ_QOKW01000070.1"/>
</dbReference>
<sequence length="202" mass="21457">MTDARRSSRATAAAGLFGLLAVLAVVIGWLALSACGLFVPGVGWLIDSCAVPAPSISQNEAERLRGATLAEEARQLERRLAQAASCPTPPPGAPLHAAAPQPPTQLADCPVRRSDQVALLLDASTSMNWSYTLDPAIERRVQDASNRARSNPLSMFSPEFAELRALQERATAAPGTPRIEVAKQALIQLAAFMHQGDSQPVR</sequence>
<keyword evidence="2" id="KW-0472">Membrane</keyword>
<reference evidence="3 4" key="1">
    <citation type="submission" date="2018-07" db="EMBL/GenBank/DDBJ databases">
        <title>Genome sequence of Azospirillum sp. ATCC 49961.</title>
        <authorList>
            <person name="Sant'Anna F.H."/>
            <person name="Baldani J.I."/>
            <person name="Zilli J.E."/>
            <person name="Reis V.M."/>
            <person name="Hartmann A."/>
            <person name="Cruz L."/>
            <person name="de Souza E.M."/>
            <person name="de Oliveira Pedrosa F."/>
            <person name="Passaglia L.M.P."/>
        </authorList>
    </citation>
    <scope>NUCLEOTIDE SEQUENCE [LARGE SCALE GENOMIC DNA]</scope>
    <source>
        <strain evidence="3 4">ATCC 49961</strain>
    </source>
</reference>
<feature type="compositionally biased region" description="Low complexity" evidence="1">
    <location>
        <begin position="94"/>
        <end position="104"/>
    </location>
</feature>
<feature type="region of interest" description="Disordered" evidence="1">
    <location>
        <begin position="82"/>
        <end position="104"/>
    </location>
</feature>
<accession>A0A9W7NF29</accession>
<name>A0A9W7NF29_9PROT</name>
<evidence type="ECO:0000313" key="3">
    <source>
        <dbReference type="EMBL" id="KAA0675641.1"/>
    </source>
</evidence>
<evidence type="ECO:0000256" key="2">
    <source>
        <dbReference type="SAM" id="Phobius"/>
    </source>
</evidence>
<protein>
    <submittedName>
        <fullName evidence="3">Uncharacterized protein</fullName>
    </submittedName>
</protein>
<organism evidence="3 4">
    <name type="scientific">Roseomonas genomospecies 6</name>
    <dbReference type="NCBI Taxonomy" id="214106"/>
    <lineage>
        <taxon>Bacteria</taxon>
        <taxon>Pseudomonadati</taxon>
        <taxon>Pseudomonadota</taxon>
        <taxon>Alphaproteobacteria</taxon>
        <taxon>Acetobacterales</taxon>
        <taxon>Roseomonadaceae</taxon>
        <taxon>Roseomonas</taxon>
    </lineage>
</organism>
<comment type="caution">
    <text evidence="3">The sequence shown here is derived from an EMBL/GenBank/DDBJ whole genome shotgun (WGS) entry which is preliminary data.</text>
</comment>
<dbReference type="AlphaFoldDB" id="A0A9W7NF29"/>
<gene>
    <name evidence="3" type="ORF">DS843_30685</name>
</gene>
<evidence type="ECO:0000313" key="4">
    <source>
        <dbReference type="Proteomes" id="UP000480854"/>
    </source>
</evidence>
<dbReference type="PROSITE" id="PS51257">
    <property type="entry name" value="PROKAR_LIPOPROTEIN"/>
    <property type="match status" value="1"/>
</dbReference>
<evidence type="ECO:0000256" key="1">
    <source>
        <dbReference type="SAM" id="MobiDB-lite"/>
    </source>
</evidence>
<feature type="transmembrane region" description="Helical" evidence="2">
    <location>
        <begin position="12"/>
        <end position="32"/>
    </location>
</feature>
<keyword evidence="2" id="KW-0812">Transmembrane</keyword>
<keyword evidence="2" id="KW-1133">Transmembrane helix</keyword>
<dbReference type="EMBL" id="QOKW01000070">
    <property type="protein sequence ID" value="KAA0675641.1"/>
    <property type="molecule type" value="Genomic_DNA"/>
</dbReference>
<proteinExistence type="predicted"/>
<dbReference type="Proteomes" id="UP000480854">
    <property type="component" value="Unassembled WGS sequence"/>
</dbReference>